<dbReference type="SMART" id="SM00387">
    <property type="entry name" value="HATPase_c"/>
    <property type="match status" value="1"/>
</dbReference>
<dbReference type="Gene3D" id="1.20.120.160">
    <property type="entry name" value="HPT domain"/>
    <property type="match status" value="1"/>
</dbReference>
<feature type="domain" description="CheW-like" evidence="13">
    <location>
        <begin position="566"/>
        <end position="698"/>
    </location>
</feature>
<dbReference type="InterPro" id="IPR003594">
    <property type="entry name" value="HATPase_dom"/>
</dbReference>
<proteinExistence type="predicted"/>
<evidence type="ECO:0000256" key="3">
    <source>
        <dbReference type="ARBA" id="ARBA00021495"/>
    </source>
</evidence>
<dbReference type="AlphaFoldDB" id="A0A3B0WKW3"/>
<dbReference type="InterPro" id="IPR036061">
    <property type="entry name" value="CheW-like_dom_sf"/>
</dbReference>
<dbReference type="SMART" id="SM00073">
    <property type="entry name" value="HPT"/>
    <property type="match status" value="1"/>
</dbReference>
<dbReference type="Pfam" id="PF02895">
    <property type="entry name" value="H-kinase_dim"/>
    <property type="match status" value="1"/>
</dbReference>
<dbReference type="CDD" id="cd00731">
    <property type="entry name" value="CheA_reg"/>
    <property type="match status" value="1"/>
</dbReference>
<dbReference type="Gene3D" id="2.30.30.40">
    <property type="entry name" value="SH3 Domains"/>
    <property type="match status" value="1"/>
</dbReference>
<dbReference type="InterPro" id="IPR036097">
    <property type="entry name" value="HisK_dim/P_sf"/>
</dbReference>
<organism evidence="15">
    <name type="scientific">hydrothermal vent metagenome</name>
    <dbReference type="NCBI Taxonomy" id="652676"/>
    <lineage>
        <taxon>unclassified sequences</taxon>
        <taxon>metagenomes</taxon>
        <taxon>ecological metagenomes</taxon>
    </lineage>
</organism>
<dbReference type="PROSITE" id="PS50894">
    <property type="entry name" value="HPT"/>
    <property type="match status" value="1"/>
</dbReference>
<keyword evidence="10" id="KW-0902">Two-component regulatory system</keyword>
<dbReference type="PROSITE" id="PS50109">
    <property type="entry name" value="HIS_KIN"/>
    <property type="match status" value="1"/>
</dbReference>
<name>A0A3B0WKW3_9ZZZZ</name>
<evidence type="ECO:0000259" key="12">
    <source>
        <dbReference type="PROSITE" id="PS50109"/>
    </source>
</evidence>
<comment type="catalytic activity">
    <reaction evidence="1">
        <text>ATP + protein L-histidine = ADP + protein N-phospho-L-histidine.</text>
        <dbReference type="EC" id="2.7.13.3"/>
    </reaction>
</comment>
<dbReference type="InterPro" id="IPR037006">
    <property type="entry name" value="CheA-like_homodim_sf"/>
</dbReference>
<evidence type="ECO:0000256" key="7">
    <source>
        <dbReference type="ARBA" id="ARBA00022741"/>
    </source>
</evidence>
<dbReference type="EC" id="2.7.13.3" evidence="2"/>
<dbReference type="GO" id="GO:0005737">
    <property type="term" value="C:cytoplasm"/>
    <property type="evidence" value="ECO:0007669"/>
    <property type="project" value="InterPro"/>
</dbReference>
<reference evidence="15" key="1">
    <citation type="submission" date="2018-06" db="EMBL/GenBank/DDBJ databases">
        <authorList>
            <person name="Zhirakovskaya E."/>
        </authorList>
    </citation>
    <scope>NUCLEOTIDE SEQUENCE</scope>
</reference>
<feature type="domain" description="Histidine kinase" evidence="12">
    <location>
        <begin position="316"/>
        <end position="564"/>
    </location>
</feature>
<feature type="compositionally biased region" description="Polar residues" evidence="11">
    <location>
        <begin position="144"/>
        <end position="154"/>
    </location>
</feature>
<feature type="region of interest" description="Disordered" evidence="11">
    <location>
        <begin position="118"/>
        <end position="154"/>
    </location>
</feature>
<accession>A0A3B0WKW3</accession>
<gene>
    <name evidence="15" type="ORF">MNBD_GAMMA06-2175</name>
</gene>
<dbReference type="Pfam" id="PF01584">
    <property type="entry name" value="CheW"/>
    <property type="match status" value="1"/>
</dbReference>
<dbReference type="Pfam" id="PF02518">
    <property type="entry name" value="HATPase_c"/>
    <property type="match status" value="1"/>
</dbReference>
<dbReference type="PANTHER" id="PTHR43395">
    <property type="entry name" value="SENSOR HISTIDINE KINASE CHEA"/>
    <property type="match status" value="1"/>
</dbReference>
<keyword evidence="4" id="KW-0145">Chemotaxis</keyword>
<dbReference type="InterPro" id="IPR004358">
    <property type="entry name" value="Sig_transdc_His_kin-like_C"/>
</dbReference>
<dbReference type="InterPro" id="IPR036641">
    <property type="entry name" value="HPT_dom_sf"/>
</dbReference>
<dbReference type="SUPFAM" id="SSF55874">
    <property type="entry name" value="ATPase domain of HSP90 chaperone/DNA topoisomerase II/histidine kinase"/>
    <property type="match status" value="1"/>
</dbReference>
<keyword evidence="5" id="KW-0597">Phosphoprotein</keyword>
<dbReference type="InterPro" id="IPR036890">
    <property type="entry name" value="HATPase_C_sf"/>
</dbReference>
<keyword evidence="7" id="KW-0547">Nucleotide-binding</keyword>
<dbReference type="GO" id="GO:0000155">
    <property type="term" value="F:phosphorelay sensor kinase activity"/>
    <property type="evidence" value="ECO:0007669"/>
    <property type="project" value="InterPro"/>
</dbReference>
<keyword evidence="6" id="KW-0808">Transferase</keyword>
<evidence type="ECO:0000256" key="5">
    <source>
        <dbReference type="ARBA" id="ARBA00022553"/>
    </source>
</evidence>
<evidence type="ECO:0000256" key="6">
    <source>
        <dbReference type="ARBA" id="ARBA00022679"/>
    </source>
</evidence>
<dbReference type="Gene3D" id="3.30.565.10">
    <property type="entry name" value="Histidine kinase-like ATPase, C-terminal domain"/>
    <property type="match status" value="1"/>
</dbReference>
<sequence>MSLEDTFREEADELLVDLEAAMLELEEQPDDSDCVDRAFRVMHTIKGSGSMFGFDKLAAFTHHLENAFDLVRNGDLKITRELISISLDSGDHIRSMLEDKDSNDELDQNSEELLTRLSSLVPTSNNNTSDGNNSNTETEDSTNKQSDSNNTTQTYRVRINPGEDAFTNGMDALPILREIRALGPCHITTIACDLPPLDKADPEKCYLAWDLILTTDEGINALNDVFIFVEDEWKIDIKIVDQDGHWSDTPEDKPIGEILIEKGDATEEQIAHAQAQQKKIGEILTDNENIAPEKIQSALDEQKIIRKEHKKRKATEGVSNVKVPAEKLDVLMNLVGELVIAQARLNQSATQIRDPSLFSIAEDIERLTTELRDNTLGLRMLSIGTTFARFRRLVRDLSNDLGKKIELLTEGAETELDKTVIDRLGDPLVHLIRNSIDHGIEMPEQRKAAGKPEKGSVVISAVHRESHVVITIKDDGAGLNAEAIRNKAIERGVLTEESVATDQELYNLIFDAGFSTAKVVSNVSGRGVGMDVVKRSIEELRGTVSIDSSPGEGSIVTIELPLTLAIIEGLLVQVEHDKYVIPLSQVDECIELTAEEVKNANGNKLIEVRGELVPYLRLRECFNNNKDVLQVEQIVVIRSGETRFGFTVDQVIGQHQTVIKGLGKMYENTKGLAGATILGDGNVALILDTNVLIQDASASNKTLH</sequence>
<dbReference type="SMART" id="SM00260">
    <property type="entry name" value="CheW"/>
    <property type="match status" value="1"/>
</dbReference>
<dbReference type="InterPro" id="IPR051315">
    <property type="entry name" value="Bact_Chemotaxis_CheA"/>
</dbReference>
<feature type="compositionally biased region" description="Low complexity" evidence="11">
    <location>
        <begin position="123"/>
        <end position="136"/>
    </location>
</feature>
<dbReference type="InterPro" id="IPR002545">
    <property type="entry name" value="CheW-lke_dom"/>
</dbReference>
<keyword evidence="9" id="KW-0067">ATP-binding</keyword>
<dbReference type="CDD" id="cd16916">
    <property type="entry name" value="HATPase_CheA-like"/>
    <property type="match status" value="1"/>
</dbReference>
<feature type="domain" description="HPt" evidence="14">
    <location>
        <begin position="1"/>
        <end position="100"/>
    </location>
</feature>
<evidence type="ECO:0000256" key="1">
    <source>
        <dbReference type="ARBA" id="ARBA00000085"/>
    </source>
</evidence>
<dbReference type="FunFam" id="2.30.30.40:FF:000048">
    <property type="entry name" value="Chemotaxis protein CheA, putative"/>
    <property type="match status" value="1"/>
</dbReference>
<evidence type="ECO:0000259" key="14">
    <source>
        <dbReference type="PROSITE" id="PS50894"/>
    </source>
</evidence>
<protein>
    <recommendedName>
        <fullName evidence="3">Chemotaxis protein CheA</fullName>
        <ecNumber evidence="2">2.7.13.3</ecNumber>
    </recommendedName>
</protein>
<dbReference type="EMBL" id="UOFD01000025">
    <property type="protein sequence ID" value="VAW51217.1"/>
    <property type="molecule type" value="Genomic_DNA"/>
</dbReference>
<dbReference type="GO" id="GO:0005524">
    <property type="term" value="F:ATP binding"/>
    <property type="evidence" value="ECO:0007669"/>
    <property type="project" value="UniProtKB-KW"/>
</dbReference>
<dbReference type="SUPFAM" id="SSF47384">
    <property type="entry name" value="Homodimeric domain of signal transducing histidine kinase"/>
    <property type="match status" value="1"/>
</dbReference>
<dbReference type="Pfam" id="PF01627">
    <property type="entry name" value="Hpt"/>
    <property type="match status" value="1"/>
</dbReference>
<dbReference type="SUPFAM" id="SSF47226">
    <property type="entry name" value="Histidine-containing phosphotransfer domain, HPT domain"/>
    <property type="match status" value="1"/>
</dbReference>
<dbReference type="SUPFAM" id="SSF50341">
    <property type="entry name" value="CheW-like"/>
    <property type="match status" value="1"/>
</dbReference>
<evidence type="ECO:0000256" key="11">
    <source>
        <dbReference type="SAM" id="MobiDB-lite"/>
    </source>
</evidence>
<dbReference type="GO" id="GO:0006935">
    <property type="term" value="P:chemotaxis"/>
    <property type="evidence" value="ECO:0007669"/>
    <property type="project" value="UniProtKB-KW"/>
</dbReference>
<dbReference type="PRINTS" id="PR00344">
    <property type="entry name" value="BCTRLSENSOR"/>
</dbReference>
<evidence type="ECO:0000256" key="10">
    <source>
        <dbReference type="ARBA" id="ARBA00023012"/>
    </source>
</evidence>
<evidence type="ECO:0000313" key="15">
    <source>
        <dbReference type="EMBL" id="VAW51217.1"/>
    </source>
</evidence>
<dbReference type="CDD" id="cd00088">
    <property type="entry name" value="HPT"/>
    <property type="match status" value="1"/>
</dbReference>
<evidence type="ECO:0000256" key="2">
    <source>
        <dbReference type="ARBA" id="ARBA00012438"/>
    </source>
</evidence>
<dbReference type="InterPro" id="IPR005467">
    <property type="entry name" value="His_kinase_dom"/>
</dbReference>
<dbReference type="PROSITE" id="PS50851">
    <property type="entry name" value="CHEW"/>
    <property type="match status" value="1"/>
</dbReference>
<dbReference type="InterPro" id="IPR004105">
    <property type="entry name" value="CheA-like_dim"/>
</dbReference>
<dbReference type="PANTHER" id="PTHR43395:SF10">
    <property type="entry name" value="CHEMOTAXIS PROTEIN CHEA"/>
    <property type="match status" value="1"/>
</dbReference>
<dbReference type="Gene3D" id="1.10.287.560">
    <property type="entry name" value="Histidine kinase CheA-like, homodimeric domain"/>
    <property type="match status" value="1"/>
</dbReference>
<evidence type="ECO:0000256" key="8">
    <source>
        <dbReference type="ARBA" id="ARBA00022777"/>
    </source>
</evidence>
<evidence type="ECO:0000259" key="13">
    <source>
        <dbReference type="PROSITE" id="PS50851"/>
    </source>
</evidence>
<dbReference type="SMART" id="SM01231">
    <property type="entry name" value="H-kinase_dim"/>
    <property type="match status" value="1"/>
</dbReference>
<dbReference type="FunFam" id="3.30.565.10:FF:000016">
    <property type="entry name" value="Chemotaxis protein CheA, putative"/>
    <property type="match status" value="1"/>
</dbReference>
<keyword evidence="8 15" id="KW-0418">Kinase</keyword>
<evidence type="ECO:0000256" key="9">
    <source>
        <dbReference type="ARBA" id="ARBA00022840"/>
    </source>
</evidence>
<dbReference type="InterPro" id="IPR008207">
    <property type="entry name" value="Sig_transdc_His_kin_Hpt_dom"/>
</dbReference>
<evidence type="ECO:0000256" key="4">
    <source>
        <dbReference type="ARBA" id="ARBA00022500"/>
    </source>
</evidence>